<dbReference type="EC" id="5.6.2.4" evidence="7"/>
<dbReference type="InterPro" id="IPR014016">
    <property type="entry name" value="UvrD-like_ATP-bd"/>
</dbReference>
<dbReference type="InterPro" id="IPR000212">
    <property type="entry name" value="DNA_helicase_UvrD/REP"/>
</dbReference>
<evidence type="ECO:0000256" key="1">
    <source>
        <dbReference type="ARBA" id="ARBA00022741"/>
    </source>
</evidence>
<evidence type="ECO:0000256" key="9">
    <source>
        <dbReference type="PROSITE-ProRule" id="PRU00560"/>
    </source>
</evidence>
<evidence type="ECO:0000256" key="6">
    <source>
        <dbReference type="ARBA" id="ARBA00034617"/>
    </source>
</evidence>
<keyword evidence="4 9" id="KW-0067">ATP-binding</keyword>
<name>A0A7C9K9D3_9BACT</name>
<organism evidence="12">
    <name type="scientific">Muribaculaceae bacterium Z82</name>
    <dbReference type="NCBI Taxonomy" id="2304548"/>
    <lineage>
        <taxon>Bacteria</taxon>
        <taxon>Pseudomonadati</taxon>
        <taxon>Bacteroidota</taxon>
        <taxon>Bacteroidia</taxon>
        <taxon>Bacteroidales</taxon>
        <taxon>Muribaculaceae</taxon>
    </lineage>
</organism>
<dbReference type="Pfam" id="PF13361">
    <property type="entry name" value="UvrD_C"/>
    <property type="match status" value="1"/>
</dbReference>
<evidence type="ECO:0000259" key="11">
    <source>
        <dbReference type="PROSITE" id="PS51198"/>
    </source>
</evidence>
<dbReference type="GO" id="GO:0000725">
    <property type="term" value="P:recombinational repair"/>
    <property type="evidence" value="ECO:0007669"/>
    <property type="project" value="TreeGrafter"/>
</dbReference>
<dbReference type="InterPro" id="IPR014017">
    <property type="entry name" value="DNA_helicase_UvrD-like_C"/>
</dbReference>
<proteinExistence type="predicted"/>
<comment type="catalytic activity">
    <reaction evidence="8">
        <text>ATP + H2O = ADP + phosphate + H(+)</text>
        <dbReference type="Rhea" id="RHEA:13065"/>
        <dbReference type="ChEBI" id="CHEBI:15377"/>
        <dbReference type="ChEBI" id="CHEBI:15378"/>
        <dbReference type="ChEBI" id="CHEBI:30616"/>
        <dbReference type="ChEBI" id="CHEBI:43474"/>
        <dbReference type="ChEBI" id="CHEBI:456216"/>
        <dbReference type="EC" id="5.6.2.4"/>
    </reaction>
</comment>
<dbReference type="EMBL" id="QWKH01000003">
    <property type="protein sequence ID" value="NBI33593.1"/>
    <property type="molecule type" value="Genomic_DNA"/>
</dbReference>
<evidence type="ECO:0000256" key="10">
    <source>
        <dbReference type="SAM" id="MobiDB-lite"/>
    </source>
</evidence>
<evidence type="ECO:0000256" key="3">
    <source>
        <dbReference type="ARBA" id="ARBA00022806"/>
    </source>
</evidence>
<dbReference type="PANTHER" id="PTHR11070">
    <property type="entry name" value="UVRD / RECB / PCRA DNA HELICASE FAMILY MEMBER"/>
    <property type="match status" value="1"/>
</dbReference>
<dbReference type="GO" id="GO:0005829">
    <property type="term" value="C:cytosol"/>
    <property type="evidence" value="ECO:0007669"/>
    <property type="project" value="TreeGrafter"/>
</dbReference>
<dbReference type="SUPFAM" id="SSF52540">
    <property type="entry name" value="P-loop containing nucleoside triphosphate hydrolases"/>
    <property type="match status" value="1"/>
</dbReference>
<feature type="region of interest" description="Disordered" evidence="10">
    <location>
        <begin position="1"/>
        <end position="20"/>
    </location>
</feature>
<protein>
    <recommendedName>
        <fullName evidence="7">DNA 3'-5' helicase</fullName>
        <ecNumber evidence="7">5.6.2.4</ecNumber>
    </recommendedName>
</protein>
<feature type="domain" description="UvrD-like helicase ATP-binding" evidence="11">
    <location>
        <begin position="224"/>
        <end position="562"/>
    </location>
</feature>
<keyword evidence="2 9" id="KW-0378">Hydrolase</keyword>
<feature type="binding site" evidence="9">
    <location>
        <begin position="245"/>
        <end position="252"/>
    </location>
    <ligand>
        <name>ATP</name>
        <dbReference type="ChEBI" id="CHEBI:30616"/>
    </ligand>
</feature>
<keyword evidence="1 9" id="KW-0547">Nucleotide-binding</keyword>
<dbReference type="GO" id="GO:0003677">
    <property type="term" value="F:DNA binding"/>
    <property type="evidence" value="ECO:0007669"/>
    <property type="project" value="InterPro"/>
</dbReference>
<dbReference type="PANTHER" id="PTHR11070:SF17">
    <property type="entry name" value="DNA HELICASE IV"/>
    <property type="match status" value="1"/>
</dbReference>
<dbReference type="GO" id="GO:0016787">
    <property type="term" value="F:hydrolase activity"/>
    <property type="evidence" value="ECO:0007669"/>
    <property type="project" value="UniProtKB-UniRule"/>
</dbReference>
<dbReference type="Gene3D" id="3.40.50.300">
    <property type="entry name" value="P-loop containing nucleotide triphosphate hydrolases"/>
    <property type="match status" value="2"/>
</dbReference>
<evidence type="ECO:0000256" key="4">
    <source>
        <dbReference type="ARBA" id="ARBA00022840"/>
    </source>
</evidence>
<keyword evidence="5" id="KW-0413">Isomerase</keyword>
<evidence type="ECO:0000256" key="8">
    <source>
        <dbReference type="ARBA" id="ARBA00048988"/>
    </source>
</evidence>
<evidence type="ECO:0000313" key="12">
    <source>
        <dbReference type="EMBL" id="NBI33593.1"/>
    </source>
</evidence>
<keyword evidence="3 9" id="KW-0347">Helicase</keyword>
<sequence length="744" mass="82243">MADEQRKSQGSAEDFADEPEFAAEQAHLNATYDTIQRVARLAAAKLERVAAQAAADKESMASEVTMNTATEDDATEMWADFHAINQVIAGYNLSHDLEAKKLAACELLLRQPYFARITLRYREGAEPKELYLGTAGLSDENYKRVVVDWRSPVAEVYYNQEMGRTSYVAEGRTIAVDMLGRRQYDIEGSRLNAYFDTDVAIQDSLLLASLSHERTSQMKAITATIQKEQNRVIRADDVAALAVWGVAGSGKTSVMMQRLAYLFFQQRETLDASRVFLISPNPVFSHYISGVLPDMGERNPQTFTWDQFAALVMPEGRGAGNVAVPVGNLHKIERALDSFEFDQRDFRDVEQDGLRIVSADQAWRAVQKFANVPAGPRRVNLVREELLSRAEARIGQLAADDSVLEEIEALPFDMQIRIFDELVTVISEEEEQAVRLRYVRWKYRDALRAVADDQWLRIDRIAMRMLGASGVVPLEWLYAKMVVTGYGNSDAQYVMIDEVQDYTAAQLLTLARYFNRAKFMTLGDANQAIKADCASAAEVESVLHAARGSVTTCELLTSYRSTPEITALFASLAHGVGSDSRDAHLTVQSVQRDSEKPAAVECADDELWLEALREAVSQARQRCASPDTPAADASAGLTALVVPNGYEADKLAATLGEACPARVEDTSQLPDTGAVLITLKLAKGLEFDHVIVPDASERSFPVATGATEADRDLARRRLYTTISRATRRLTLLARGEVTPALNLG</sequence>
<dbReference type="InterPro" id="IPR027417">
    <property type="entry name" value="P-loop_NTPase"/>
</dbReference>
<dbReference type="GO" id="GO:0005524">
    <property type="term" value="F:ATP binding"/>
    <property type="evidence" value="ECO:0007669"/>
    <property type="project" value="UniProtKB-UniRule"/>
</dbReference>
<evidence type="ECO:0000256" key="2">
    <source>
        <dbReference type="ARBA" id="ARBA00022801"/>
    </source>
</evidence>
<gene>
    <name evidence="12" type="ORF">D1639_00780</name>
</gene>
<evidence type="ECO:0000256" key="7">
    <source>
        <dbReference type="ARBA" id="ARBA00034808"/>
    </source>
</evidence>
<comment type="catalytic activity">
    <reaction evidence="6">
        <text>Couples ATP hydrolysis with the unwinding of duplex DNA by translocating in the 3'-5' direction.</text>
        <dbReference type="EC" id="5.6.2.4"/>
    </reaction>
</comment>
<dbReference type="GO" id="GO:0043138">
    <property type="term" value="F:3'-5' DNA helicase activity"/>
    <property type="evidence" value="ECO:0007669"/>
    <property type="project" value="UniProtKB-EC"/>
</dbReference>
<dbReference type="PROSITE" id="PS51198">
    <property type="entry name" value="UVRD_HELICASE_ATP_BIND"/>
    <property type="match status" value="1"/>
</dbReference>
<reference evidence="12" key="1">
    <citation type="submission" date="2018-08" db="EMBL/GenBank/DDBJ databases">
        <title>Murine metabolic-syndrome-specific gut microbial biobank.</title>
        <authorList>
            <person name="Liu C."/>
        </authorList>
    </citation>
    <scope>NUCLEOTIDE SEQUENCE [LARGE SCALE GENOMIC DNA]</scope>
    <source>
        <strain evidence="12">Z82</strain>
    </source>
</reference>
<evidence type="ECO:0000256" key="5">
    <source>
        <dbReference type="ARBA" id="ARBA00023235"/>
    </source>
</evidence>
<accession>A0A7C9K9D3</accession>
<comment type="caution">
    <text evidence="12">The sequence shown here is derived from an EMBL/GenBank/DDBJ whole genome shotgun (WGS) entry which is preliminary data.</text>
</comment>
<dbReference type="AlphaFoldDB" id="A0A7C9K9D3"/>